<proteinExistence type="predicted"/>
<name>C3Y8I2_BRAFL</name>
<gene>
    <name evidence="1" type="ORF">BRAFLDRAFT_205142</name>
</gene>
<dbReference type="EMBL" id="GG666491">
    <property type="protein sequence ID" value="EEN63419.1"/>
    <property type="molecule type" value="Genomic_DNA"/>
</dbReference>
<dbReference type="SUPFAM" id="SSF50729">
    <property type="entry name" value="PH domain-like"/>
    <property type="match status" value="1"/>
</dbReference>
<reference evidence="1" key="1">
    <citation type="journal article" date="2008" name="Nature">
        <title>The amphioxus genome and the evolution of the chordate karyotype.</title>
        <authorList>
            <consortium name="US DOE Joint Genome Institute (JGI-PGF)"/>
            <person name="Putnam N.H."/>
            <person name="Butts T."/>
            <person name="Ferrier D.E.K."/>
            <person name="Furlong R.F."/>
            <person name="Hellsten U."/>
            <person name="Kawashima T."/>
            <person name="Robinson-Rechavi M."/>
            <person name="Shoguchi E."/>
            <person name="Terry A."/>
            <person name="Yu J.-K."/>
            <person name="Benito-Gutierrez E.L."/>
            <person name="Dubchak I."/>
            <person name="Garcia-Fernandez J."/>
            <person name="Gibson-Brown J.J."/>
            <person name="Grigoriev I.V."/>
            <person name="Horton A.C."/>
            <person name="de Jong P.J."/>
            <person name="Jurka J."/>
            <person name="Kapitonov V.V."/>
            <person name="Kohara Y."/>
            <person name="Kuroki Y."/>
            <person name="Lindquist E."/>
            <person name="Lucas S."/>
            <person name="Osoegawa K."/>
            <person name="Pennacchio L.A."/>
            <person name="Salamov A.A."/>
            <person name="Satou Y."/>
            <person name="Sauka-Spengler T."/>
            <person name="Schmutz J."/>
            <person name="Shin-I T."/>
            <person name="Toyoda A."/>
            <person name="Bronner-Fraser M."/>
            <person name="Fujiyama A."/>
            <person name="Holland L.Z."/>
            <person name="Holland P.W.H."/>
            <person name="Satoh N."/>
            <person name="Rokhsar D.S."/>
        </authorList>
    </citation>
    <scope>NUCLEOTIDE SEQUENCE [LARGE SCALE GENOMIC DNA]</scope>
    <source>
        <strain evidence="1">S238N-H82</strain>
        <tissue evidence="1">Testes</tissue>
    </source>
</reference>
<feature type="non-terminal residue" evidence="1">
    <location>
        <position position="1"/>
    </location>
</feature>
<dbReference type="InterPro" id="IPR011993">
    <property type="entry name" value="PH-like_dom_sf"/>
</dbReference>
<dbReference type="Gene3D" id="2.30.29.30">
    <property type="entry name" value="Pleckstrin-homology domain (PH domain)/Phosphotyrosine-binding domain (PTB)"/>
    <property type="match status" value="1"/>
</dbReference>
<dbReference type="AlphaFoldDB" id="C3Y8I2"/>
<sequence length="57" mass="6810">DLREVKEIRSSKQSRDFERFVDEAKKFKESQCFVICYGTDFRMKFLSLVGELKSQIL</sequence>
<organism>
    <name type="scientific">Branchiostoma floridae</name>
    <name type="common">Florida lancelet</name>
    <name type="synonym">Amphioxus</name>
    <dbReference type="NCBI Taxonomy" id="7739"/>
    <lineage>
        <taxon>Eukaryota</taxon>
        <taxon>Metazoa</taxon>
        <taxon>Chordata</taxon>
        <taxon>Cephalochordata</taxon>
        <taxon>Leptocardii</taxon>
        <taxon>Amphioxiformes</taxon>
        <taxon>Branchiostomatidae</taxon>
        <taxon>Branchiostoma</taxon>
    </lineage>
</organism>
<accession>C3Y8I2</accession>
<dbReference type="InParanoid" id="C3Y8I2"/>
<protein>
    <submittedName>
        <fullName evidence="1">Uncharacterized protein</fullName>
    </submittedName>
</protein>
<evidence type="ECO:0000313" key="1">
    <source>
        <dbReference type="EMBL" id="EEN63419.1"/>
    </source>
</evidence>
<dbReference type="STRING" id="7739.C3Y8I2"/>